<sequence>MKLLPLFLRRPIEAVYERRLAATLVGLPRPQHVGIMVDGNRRWARKAGHTDVREGYRAGGAKVTTFLGWCTAAGIEHVTLFMLSDDNLGRPAEELGPLIEVIEETVRDITAEGRDWEVRAIGSLDMLPGSSARVLKEATAATTGRGGLKVDVAVGYGGRREIVDAVKSAFEEHIAAGGDPAELVARFGIDDISRHLYSPVADHTDFIIRTSGEQRLSGFLLWQSAYAEMHWVDCYWPAFRHVDFLRALRFVRQPGTPLSAK</sequence>
<evidence type="ECO:0000256" key="4">
    <source>
        <dbReference type="ARBA" id="ARBA00038453"/>
    </source>
</evidence>
<feature type="binding site" evidence="5">
    <location>
        <begin position="39"/>
        <end position="42"/>
    </location>
    <ligand>
        <name>substrate</name>
    </ligand>
</feature>
<protein>
    <recommendedName>
        <fullName evidence="5">Isoprenyl transferase</fullName>
        <ecNumber evidence="5">2.5.1.-</ecNumber>
    </recommendedName>
</protein>
<reference evidence="7" key="1">
    <citation type="submission" date="2008-10" db="EMBL/GenBank/DDBJ databases">
        <authorList>
            <person name="Molnar K."/>
        </authorList>
    </citation>
    <scope>NUCLEOTIDE SEQUENCE [LARGE SCALE GENOMIC DNA]</scope>
    <source>
        <strain evidence="7">NRRL 15998</strain>
    </source>
</reference>
<accession>D6AQ09</accession>
<dbReference type="InterPro" id="IPR036424">
    <property type="entry name" value="UPP_synth-like_sf"/>
</dbReference>
<evidence type="ECO:0000313" key="7">
    <source>
        <dbReference type="Proteomes" id="UP000003986"/>
    </source>
</evidence>
<gene>
    <name evidence="6" type="ORF">SSGG_05188</name>
</gene>
<keyword evidence="1 5" id="KW-0808">Transferase</keyword>
<feature type="binding site" evidence="5">
    <location>
        <position position="209"/>
    </location>
    <ligand>
        <name>substrate</name>
    </ligand>
</feature>
<name>D6AQ09_STRFL</name>
<keyword evidence="3 5" id="KW-0460">Magnesium</keyword>
<evidence type="ECO:0000256" key="3">
    <source>
        <dbReference type="ARBA" id="ARBA00022842"/>
    </source>
</evidence>
<dbReference type="PANTHER" id="PTHR10291:SF43">
    <property type="entry name" value="DEHYDRODOLICHYL DIPHOSPHATE SYNTHASE COMPLEX SUBUNIT DHDDS"/>
    <property type="match status" value="1"/>
</dbReference>
<comment type="subunit">
    <text evidence="5">Homodimer.</text>
</comment>
<feature type="binding site" evidence="5">
    <location>
        <position position="38"/>
    </location>
    <ligand>
        <name>Mg(2+)</name>
        <dbReference type="ChEBI" id="CHEBI:18420"/>
    </ligand>
</feature>
<dbReference type="GO" id="GO:0016094">
    <property type="term" value="P:polyprenol biosynthetic process"/>
    <property type="evidence" value="ECO:0007669"/>
    <property type="project" value="TreeGrafter"/>
</dbReference>
<comment type="caution">
    <text evidence="5">Lacks conserved residue(s) required for the propagation of feature annotation.</text>
</comment>
<feature type="binding site" evidence="5">
    <location>
        <position position="43"/>
    </location>
    <ligand>
        <name>substrate</name>
    </ligand>
</feature>
<organism evidence="6 7">
    <name type="scientific">Streptomyces filamentosus NRRL 15998</name>
    <dbReference type="NCBI Taxonomy" id="457431"/>
    <lineage>
        <taxon>Bacteria</taxon>
        <taxon>Bacillati</taxon>
        <taxon>Actinomycetota</taxon>
        <taxon>Actinomycetes</taxon>
        <taxon>Kitasatosporales</taxon>
        <taxon>Streptomycetaceae</taxon>
        <taxon>Streptomyces</taxon>
    </lineage>
</organism>
<proteinExistence type="inferred from homology"/>
<dbReference type="HAMAP" id="MF_01139">
    <property type="entry name" value="ISPT"/>
    <property type="match status" value="1"/>
</dbReference>
<dbReference type="Gene3D" id="3.40.1180.10">
    <property type="entry name" value="Decaprenyl diphosphate synthase-like"/>
    <property type="match status" value="1"/>
</dbReference>
<keyword evidence="2 5" id="KW-0479">Metal-binding</keyword>
<dbReference type="Pfam" id="PF01255">
    <property type="entry name" value="Prenyltransf"/>
    <property type="match status" value="1"/>
</dbReference>
<feature type="binding site" evidence="5">
    <location>
        <position position="228"/>
    </location>
    <ligand>
        <name>Mg(2+)</name>
        <dbReference type="ChEBI" id="CHEBI:18420"/>
    </ligand>
</feature>
<dbReference type="NCBIfam" id="NF011403">
    <property type="entry name" value="PRK14828.1"/>
    <property type="match status" value="1"/>
</dbReference>
<feature type="binding site" evidence="5">
    <location>
        <begin position="215"/>
        <end position="217"/>
    </location>
    <ligand>
        <name>substrate</name>
    </ligand>
</feature>
<comment type="cofactor">
    <cofactor evidence="5">
        <name>Mg(2+)</name>
        <dbReference type="ChEBI" id="CHEBI:18420"/>
    </cofactor>
    <text evidence="5">Binds 2 magnesium ions per subunit.</text>
</comment>
<evidence type="ECO:0000256" key="2">
    <source>
        <dbReference type="ARBA" id="ARBA00022723"/>
    </source>
</evidence>
<comment type="function">
    <text evidence="5">Catalyzes the condensation of isopentenyl diphosphate (IPP) with allylic pyrophosphates generating different type of terpenoids.</text>
</comment>
<dbReference type="GO" id="GO:0000287">
    <property type="term" value="F:magnesium ion binding"/>
    <property type="evidence" value="ECO:0007669"/>
    <property type="project" value="UniProtKB-UniRule"/>
</dbReference>
<evidence type="ECO:0000256" key="1">
    <source>
        <dbReference type="ARBA" id="ARBA00022679"/>
    </source>
</evidence>
<dbReference type="InterPro" id="IPR001441">
    <property type="entry name" value="UPP_synth-like"/>
</dbReference>
<dbReference type="Proteomes" id="UP000003986">
    <property type="component" value="Unassembled WGS sequence"/>
</dbReference>
<feature type="active site" description="Proton acceptor" evidence="5">
    <location>
        <position position="87"/>
    </location>
</feature>
<evidence type="ECO:0000313" key="6">
    <source>
        <dbReference type="EMBL" id="EFE77821.2"/>
    </source>
</evidence>
<dbReference type="EMBL" id="DS999644">
    <property type="protein sequence ID" value="EFE77821.2"/>
    <property type="molecule type" value="Genomic_DNA"/>
</dbReference>
<dbReference type="NCBIfam" id="TIGR00055">
    <property type="entry name" value="uppS"/>
    <property type="match status" value="1"/>
</dbReference>
<dbReference type="GO" id="GO:0045547">
    <property type="term" value="F:ditrans,polycis-polyprenyl diphosphate synthase [(2E,6E)-farnesyl diphosphate specific] activity"/>
    <property type="evidence" value="ECO:0007669"/>
    <property type="project" value="TreeGrafter"/>
</dbReference>
<dbReference type="SUPFAM" id="SSF64005">
    <property type="entry name" value="Undecaprenyl diphosphate synthase"/>
    <property type="match status" value="1"/>
</dbReference>
<dbReference type="GO" id="GO:0033850">
    <property type="term" value="F:Z-farnesyl diphosphate synthase activity"/>
    <property type="evidence" value="ECO:0007669"/>
    <property type="project" value="TreeGrafter"/>
</dbReference>
<dbReference type="EC" id="2.5.1.-" evidence="5"/>
<dbReference type="InterPro" id="IPR018520">
    <property type="entry name" value="UPP_synth-like_CS"/>
</dbReference>
<dbReference type="PANTHER" id="PTHR10291">
    <property type="entry name" value="DEHYDRODOLICHYL DIPHOSPHATE SYNTHASE FAMILY MEMBER"/>
    <property type="match status" value="1"/>
</dbReference>
<feature type="active site" evidence="5">
    <location>
        <position position="38"/>
    </location>
</feature>
<dbReference type="CDD" id="cd00475">
    <property type="entry name" value="Cis_IPPS"/>
    <property type="match status" value="1"/>
</dbReference>
<feature type="binding site" evidence="5">
    <location>
        <position position="90"/>
    </location>
    <ligand>
        <name>substrate</name>
    </ligand>
</feature>
<evidence type="ECO:0000256" key="5">
    <source>
        <dbReference type="HAMAP-Rule" id="MF_01139"/>
    </source>
</evidence>
<feature type="binding site" evidence="5">
    <location>
        <begin position="84"/>
        <end position="86"/>
    </location>
    <ligand>
        <name>substrate</name>
    </ligand>
</feature>
<dbReference type="GO" id="GO:0005886">
    <property type="term" value="C:plasma membrane"/>
    <property type="evidence" value="ECO:0007669"/>
    <property type="project" value="TreeGrafter"/>
</dbReference>
<dbReference type="PROSITE" id="PS01066">
    <property type="entry name" value="UPP_SYNTHASE"/>
    <property type="match status" value="1"/>
</dbReference>
<dbReference type="AlphaFoldDB" id="D6AQ09"/>
<reference evidence="7" key="2">
    <citation type="submission" date="2008-12" db="EMBL/GenBank/DDBJ databases">
        <title>Annotation of Streptomyces roseosporus strain NRRL 15998.</title>
        <authorList>
            <consortium name="The Broad Institute Genome Sequencing Platform"/>
            <consortium name="Broad Institute Microbial Sequencing Center"/>
            <person name="Fischbach M."/>
            <person name="Ward D."/>
            <person name="Young S."/>
            <person name="Kodira C.D."/>
            <person name="Zeng Q."/>
            <person name="Koehrsen M."/>
            <person name="Godfrey P."/>
            <person name="Alvarado L."/>
            <person name="Berlin A.M."/>
            <person name="Borenstein D."/>
            <person name="Chen Z."/>
            <person name="Engels R."/>
            <person name="Freedman E."/>
            <person name="Gellesch M."/>
            <person name="Goldberg J."/>
            <person name="Griggs A."/>
            <person name="Gujja S."/>
            <person name="Heiman D.I."/>
            <person name="Hepburn T.A."/>
            <person name="Howarth C."/>
            <person name="Jen D."/>
            <person name="Larson L."/>
            <person name="Lewis B."/>
            <person name="Mehta T."/>
            <person name="Park D."/>
            <person name="Pearson M."/>
            <person name="Roberts A."/>
            <person name="Saif S."/>
            <person name="Shea T.D."/>
            <person name="Shenoy N."/>
            <person name="Sisk P."/>
            <person name="Stolte C."/>
            <person name="Sykes S.N."/>
            <person name="Walk T."/>
            <person name="White J."/>
            <person name="Yandava C."/>
            <person name="Straight P."/>
            <person name="Clardy J."/>
            <person name="Hung D."/>
            <person name="Kolter R."/>
            <person name="Mekalanos J."/>
            <person name="Walker S."/>
            <person name="Walsh C.T."/>
            <person name="Wieland B.L.C."/>
            <person name="Ilzarbe M."/>
            <person name="Galagan J."/>
            <person name="Nusbaum C."/>
            <person name="Birren B."/>
        </authorList>
    </citation>
    <scope>NUCLEOTIDE SEQUENCE [LARGE SCALE GENOMIC DNA]</scope>
    <source>
        <strain evidence="7">NRRL 15998</strain>
    </source>
</reference>
<comment type="similarity">
    <text evidence="4">Belongs to the UPP synthase family. Z-FPP synthase subfamily.</text>
</comment>